<evidence type="ECO:0000313" key="1">
    <source>
        <dbReference type="EMBL" id="GAI51259.1"/>
    </source>
</evidence>
<evidence type="ECO:0008006" key="2">
    <source>
        <dbReference type="Google" id="ProtNLM"/>
    </source>
</evidence>
<organism evidence="1">
    <name type="scientific">marine sediment metagenome</name>
    <dbReference type="NCBI Taxonomy" id="412755"/>
    <lineage>
        <taxon>unclassified sequences</taxon>
        <taxon>metagenomes</taxon>
        <taxon>ecological metagenomes</taxon>
    </lineage>
</organism>
<protein>
    <recommendedName>
        <fullName evidence="2">Protein-L-isoaspartate O-methyltransferase</fullName>
    </recommendedName>
</protein>
<proteinExistence type="predicted"/>
<name>X1R6L8_9ZZZZ</name>
<comment type="caution">
    <text evidence="1">The sequence shown here is derived from an EMBL/GenBank/DDBJ whole genome shotgun (WGS) entry which is preliminary data.</text>
</comment>
<dbReference type="EMBL" id="BARV01037482">
    <property type="protein sequence ID" value="GAI51259.1"/>
    <property type="molecule type" value="Genomic_DNA"/>
</dbReference>
<sequence>MVLEQIAARDVRDARVLDAMRDVPRHFFVPE</sequence>
<dbReference type="Gene3D" id="3.40.50.150">
    <property type="entry name" value="Vaccinia Virus protein VP39"/>
    <property type="match status" value="1"/>
</dbReference>
<dbReference type="AlphaFoldDB" id="X1R6L8"/>
<gene>
    <name evidence="1" type="ORF">S06H3_57978</name>
</gene>
<dbReference type="InterPro" id="IPR029063">
    <property type="entry name" value="SAM-dependent_MTases_sf"/>
</dbReference>
<accession>X1R6L8</accession>
<feature type="non-terminal residue" evidence="1">
    <location>
        <position position="31"/>
    </location>
</feature>
<reference evidence="1" key="1">
    <citation type="journal article" date="2014" name="Front. Microbiol.">
        <title>High frequency of phylogenetically diverse reductive dehalogenase-homologous genes in deep subseafloor sedimentary metagenomes.</title>
        <authorList>
            <person name="Kawai M."/>
            <person name="Futagami T."/>
            <person name="Toyoda A."/>
            <person name="Takaki Y."/>
            <person name="Nishi S."/>
            <person name="Hori S."/>
            <person name="Arai W."/>
            <person name="Tsubouchi T."/>
            <person name="Morono Y."/>
            <person name="Uchiyama I."/>
            <person name="Ito T."/>
            <person name="Fujiyama A."/>
            <person name="Inagaki F."/>
            <person name="Takami H."/>
        </authorList>
    </citation>
    <scope>NUCLEOTIDE SEQUENCE</scope>
    <source>
        <strain evidence="1">Expedition CK06-06</strain>
    </source>
</reference>